<dbReference type="RefSeq" id="WP_065161100.1">
    <property type="nucleotide sequence ID" value="NZ_LZLQ01000148.1"/>
</dbReference>
<dbReference type="OrthoDB" id="4683304at2"/>
<evidence type="ECO:0000313" key="1">
    <source>
        <dbReference type="EMBL" id="OBK10339.1"/>
    </source>
</evidence>
<dbReference type="Proteomes" id="UP000093629">
    <property type="component" value="Unassembled WGS sequence"/>
</dbReference>
<reference evidence="1 2" key="1">
    <citation type="submission" date="2016-06" db="EMBL/GenBank/DDBJ databases">
        <authorList>
            <person name="Kjaerup R.B."/>
            <person name="Dalgaard T.S."/>
            <person name="Juul-Madsen H.R."/>
        </authorList>
    </citation>
    <scope>NUCLEOTIDE SEQUENCE [LARGE SCALE GENOMIC DNA]</scope>
    <source>
        <strain evidence="1 2">1245139.5</strain>
    </source>
</reference>
<protein>
    <submittedName>
        <fullName evidence="1">Uncharacterized protein</fullName>
    </submittedName>
</protein>
<evidence type="ECO:0000313" key="2">
    <source>
        <dbReference type="Proteomes" id="UP000093629"/>
    </source>
</evidence>
<keyword evidence="2" id="KW-1185">Reference proteome</keyword>
<accession>A0A1A3MNJ7</accession>
<proteinExistence type="predicted"/>
<dbReference type="EMBL" id="LZLQ01000148">
    <property type="protein sequence ID" value="OBK10339.1"/>
    <property type="molecule type" value="Genomic_DNA"/>
</dbReference>
<comment type="caution">
    <text evidence="1">The sequence shown here is derived from an EMBL/GenBank/DDBJ whole genome shotgun (WGS) entry which is preliminary data.</text>
</comment>
<name>A0A1A3MNJ7_MYCAS</name>
<dbReference type="AlphaFoldDB" id="A0A1A3MNJ7"/>
<gene>
    <name evidence="1" type="ORF">A5636_15335</name>
</gene>
<organism evidence="1 2">
    <name type="scientific">Mycobacterium asiaticum</name>
    <dbReference type="NCBI Taxonomy" id="1790"/>
    <lineage>
        <taxon>Bacteria</taxon>
        <taxon>Bacillati</taxon>
        <taxon>Actinomycetota</taxon>
        <taxon>Actinomycetes</taxon>
        <taxon>Mycobacteriales</taxon>
        <taxon>Mycobacteriaceae</taxon>
        <taxon>Mycobacterium</taxon>
    </lineage>
</organism>
<sequence>MRGGDFNGELLASLRTQVDAWSAHDALVQLVEMFGGVFPRHDDLTARLAFLDEFSGVWDYRGRTRARPSGKQVQCQDADGGARWMIPRLDLPDGQLDTITMLAQQLGLTDETTPAETTFDYILVIGTGRYSNLLRARWARDLAAQIRVGQIVLAAASRRLLPSEEDAVASCAPGARTEFDLLAAAAADAFGVDTSEVIRHGRQRVGDPHRGQMVWHFDEDSNDLGLPIILLEAPSPDPNNRRATSADTFTFTAQTLDMRQSRCLLVTGQPFVEYQNFDALRTLTLPFGIGIETVGFGIDRYRGLHEMDLQHPAKLLQEVRSTIRAGRSLLERVEACQRTAQRAAPRLLEITRRQ</sequence>